<dbReference type="WBParaSite" id="ALUE_0002177701-mRNA-1">
    <property type="protein sequence ID" value="ALUE_0002177701-mRNA-1"/>
    <property type="gene ID" value="ALUE_0002177701"/>
</dbReference>
<accession>A0A0M3ISP9</accession>
<dbReference type="InterPro" id="IPR036397">
    <property type="entry name" value="RNaseH_sf"/>
</dbReference>
<dbReference type="GO" id="GO:0003676">
    <property type="term" value="F:nucleic acid binding"/>
    <property type="evidence" value="ECO:0007669"/>
    <property type="project" value="InterPro"/>
</dbReference>
<protein>
    <submittedName>
        <fullName evidence="2">DUF2263 domain-containing protein</fullName>
    </submittedName>
</protein>
<sequence>MKDIPDACSVQWTFVTAFAPWKRGVYERLVGLTKTCLRRSVERRLLSDGELRTLAAEVEAVLNERPIIYIESDDIQFIRPIDYLRPRAHLSVHVERTNEDPEFNPQPPNTRQQLLEQWSKAEECQNKFWEIWSLNDTDSMHNIPLTECQQMQREKRLGPHILQRSDLVHKWTTAYPVQYSYGFFGERCESTINCVQEYGEAILFDDSNLLTEFTRTAGCMPRQNHCFTPHETIIWDYAEFQHRCHYSYKGTYMAQVSADEVFIHALQTVFIWTTVVPNLAETCGIAHPALVKNDVIISFVTNNDSDKMKDQSNGGGATQHNTVVYEQKRVHSESASRIQQRWHDSYSVEQMSLLDM</sequence>
<evidence type="ECO:0000313" key="1">
    <source>
        <dbReference type="Proteomes" id="UP000036681"/>
    </source>
</evidence>
<keyword evidence="1" id="KW-1185">Reference proteome</keyword>
<name>A0A0M3ISP9_ASCLU</name>
<dbReference type="Proteomes" id="UP000036681">
    <property type="component" value="Unplaced"/>
</dbReference>
<dbReference type="Gene3D" id="3.30.420.10">
    <property type="entry name" value="Ribonuclease H-like superfamily/Ribonuclease H"/>
    <property type="match status" value="1"/>
</dbReference>
<dbReference type="AlphaFoldDB" id="A0A0M3ISP9"/>
<organism evidence="1 2">
    <name type="scientific">Ascaris lumbricoides</name>
    <name type="common">Giant roundworm</name>
    <dbReference type="NCBI Taxonomy" id="6252"/>
    <lineage>
        <taxon>Eukaryota</taxon>
        <taxon>Metazoa</taxon>
        <taxon>Ecdysozoa</taxon>
        <taxon>Nematoda</taxon>
        <taxon>Chromadorea</taxon>
        <taxon>Rhabditida</taxon>
        <taxon>Spirurina</taxon>
        <taxon>Ascaridomorpha</taxon>
        <taxon>Ascaridoidea</taxon>
        <taxon>Ascarididae</taxon>
        <taxon>Ascaris</taxon>
    </lineage>
</organism>
<reference evidence="2" key="1">
    <citation type="submission" date="2017-02" db="UniProtKB">
        <authorList>
            <consortium name="WormBaseParasite"/>
        </authorList>
    </citation>
    <scope>IDENTIFICATION</scope>
</reference>
<evidence type="ECO:0000313" key="2">
    <source>
        <dbReference type="WBParaSite" id="ALUE_0002177701-mRNA-1"/>
    </source>
</evidence>
<proteinExistence type="predicted"/>